<feature type="domain" description="WRKY" evidence="7">
    <location>
        <begin position="240"/>
        <end position="306"/>
    </location>
</feature>
<dbReference type="Pfam" id="PF03106">
    <property type="entry name" value="WRKY"/>
    <property type="match status" value="1"/>
</dbReference>
<name>A0AAV5IHN7_9ROSI</name>
<dbReference type="Proteomes" id="UP001054252">
    <property type="component" value="Unassembled WGS sequence"/>
</dbReference>
<dbReference type="SMART" id="SM00774">
    <property type="entry name" value="WRKY"/>
    <property type="match status" value="1"/>
</dbReference>
<protein>
    <recommendedName>
        <fullName evidence="7">WRKY domain-containing protein</fullName>
    </recommendedName>
</protein>
<evidence type="ECO:0000256" key="3">
    <source>
        <dbReference type="ARBA" id="ARBA00023125"/>
    </source>
</evidence>
<evidence type="ECO:0000256" key="5">
    <source>
        <dbReference type="ARBA" id="ARBA00023242"/>
    </source>
</evidence>
<dbReference type="PANTHER" id="PTHR31429:SF97">
    <property type="entry name" value="WRKY TRANSCRIPTION FACTOR 36-RELATED"/>
    <property type="match status" value="1"/>
</dbReference>
<keyword evidence="9" id="KW-1185">Reference proteome</keyword>
<organism evidence="8 9">
    <name type="scientific">Rubroshorea leprosula</name>
    <dbReference type="NCBI Taxonomy" id="152421"/>
    <lineage>
        <taxon>Eukaryota</taxon>
        <taxon>Viridiplantae</taxon>
        <taxon>Streptophyta</taxon>
        <taxon>Embryophyta</taxon>
        <taxon>Tracheophyta</taxon>
        <taxon>Spermatophyta</taxon>
        <taxon>Magnoliopsida</taxon>
        <taxon>eudicotyledons</taxon>
        <taxon>Gunneridae</taxon>
        <taxon>Pentapetalae</taxon>
        <taxon>rosids</taxon>
        <taxon>malvids</taxon>
        <taxon>Malvales</taxon>
        <taxon>Dipterocarpaceae</taxon>
        <taxon>Rubroshorea</taxon>
    </lineage>
</organism>
<gene>
    <name evidence="8" type="ORF">SLEP1_g12260</name>
</gene>
<keyword evidence="3" id="KW-0238">DNA-binding</keyword>
<dbReference type="InterPro" id="IPR036576">
    <property type="entry name" value="WRKY_dom_sf"/>
</dbReference>
<evidence type="ECO:0000313" key="8">
    <source>
        <dbReference type="EMBL" id="GKU99403.1"/>
    </source>
</evidence>
<evidence type="ECO:0000256" key="1">
    <source>
        <dbReference type="ARBA" id="ARBA00004123"/>
    </source>
</evidence>
<dbReference type="GO" id="GO:0043565">
    <property type="term" value="F:sequence-specific DNA binding"/>
    <property type="evidence" value="ECO:0007669"/>
    <property type="project" value="InterPro"/>
</dbReference>
<feature type="compositionally biased region" description="Basic and acidic residues" evidence="6">
    <location>
        <begin position="153"/>
        <end position="172"/>
    </location>
</feature>
<dbReference type="Gene3D" id="2.20.25.80">
    <property type="entry name" value="WRKY domain"/>
    <property type="match status" value="1"/>
</dbReference>
<dbReference type="FunFam" id="2.20.25.80:FF:000002">
    <property type="entry name" value="probable WRKY transcription factor 31"/>
    <property type="match status" value="1"/>
</dbReference>
<dbReference type="GO" id="GO:0005634">
    <property type="term" value="C:nucleus"/>
    <property type="evidence" value="ECO:0007669"/>
    <property type="project" value="UniProtKB-SubCell"/>
</dbReference>
<evidence type="ECO:0000259" key="7">
    <source>
        <dbReference type="PROSITE" id="PS50811"/>
    </source>
</evidence>
<evidence type="ECO:0000256" key="6">
    <source>
        <dbReference type="SAM" id="MobiDB-lite"/>
    </source>
</evidence>
<evidence type="ECO:0000256" key="4">
    <source>
        <dbReference type="ARBA" id="ARBA00023163"/>
    </source>
</evidence>
<dbReference type="InterPro" id="IPR044810">
    <property type="entry name" value="WRKY_plant"/>
</dbReference>
<feature type="compositionally biased region" description="Polar residues" evidence="6">
    <location>
        <begin position="62"/>
        <end position="76"/>
    </location>
</feature>
<dbReference type="EMBL" id="BPVZ01000014">
    <property type="protein sequence ID" value="GKU99403.1"/>
    <property type="molecule type" value="Genomic_DNA"/>
</dbReference>
<feature type="region of interest" description="Disordered" evidence="6">
    <location>
        <begin position="150"/>
        <end position="172"/>
    </location>
</feature>
<feature type="compositionally biased region" description="Basic and acidic residues" evidence="6">
    <location>
        <begin position="22"/>
        <end position="37"/>
    </location>
</feature>
<feature type="region of interest" description="Disordered" evidence="6">
    <location>
        <begin position="1"/>
        <end position="94"/>
    </location>
</feature>
<reference evidence="8 9" key="1">
    <citation type="journal article" date="2021" name="Commun. Biol.">
        <title>The genome of Shorea leprosula (Dipterocarpaceae) highlights the ecological relevance of drought in aseasonal tropical rainforests.</title>
        <authorList>
            <person name="Ng K.K.S."/>
            <person name="Kobayashi M.J."/>
            <person name="Fawcett J.A."/>
            <person name="Hatakeyama M."/>
            <person name="Paape T."/>
            <person name="Ng C.H."/>
            <person name="Ang C.C."/>
            <person name="Tnah L.H."/>
            <person name="Lee C.T."/>
            <person name="Nishiyama T."/>
            <person name="Sese J."/>
            <person name="O'Brien M.J."/>
            <person name="Copetti D."/>
            <person name="Mohd Noor M.I."/>
            <person name="Ong R.C."/>
            <person name="Putra M."/>
            <person name="Sireger I.Z."/>
            <person name="Indrioko S."/>
            <person name="Kosugi Y."/>
            <person name="Izuno A."/>
            <person name="Isagi Y."/>
            <person name="Lee S.L."/>
            <person name="Shimizu K.K."/>
        </authorList>
    </citation>
    <scope>NUCLEOTIDE SEQUENCE [LARGE SCALE GENOMIC DNA]</scope>
    <source>
        <strain evidence="8">214</strain>
    </source>
</reference>
<sequence length="575" mass="63047">MESCKLKKVLMEKNSSKKPALRNRDGEEKEMMKKSSSDDGQDDLMDIKEVPLLTMTGKPSAETDNNNFDSSSIQQNQEEDQIESTKVKVGEVREENERLKQLLAQMLKDYQSLRGRFFNTLQQADSKKSSTTNQEIEEPEIICLSLGRTSSTEMKKEEKKNMNGRKEDEKSKNEGLALGLECKFEPAATKNRSSESSFEEKAMEMLPPNKILKTESLSGDEAVLHQAQLKKTRVSVRARCDTPTLNDGCQWRKYGQKIAKGNPCPRAYYRCTVSPTCPVRKQVQRCVQDMSILVTTYEGTHDHPLPLSATAMASTTSAAASMLQSQSSTSQPGLGTSFSIPLATSSASNLHYPALNFSQNLRPYQYYVTNPSISTSNSHPTITLDLTAPANPSYFNKLSTATRYPPACLNFSSSSSSTLELNASQRNSTFGLMNLERQPTSQEQLYRPHTQMIINQTQSQQPLPETIAAATKAIAWNPNFRSALAAAITTVVANGGGMSAQGDSSGLNKKWGDSLPLSTQNGVVCGSSFLSQSSLANSPQQQQQERSLPLFPINSLSLAASKSASGSVDNGNHIK</sequence>
<proteinExistence type="predicted"/>
<feature type="compositionally biased region" description="Basic and acidic residues" evidence="6">
    <location>
        <begin position="83"/>
        <end position="94"/>
    </location>
</feature>
<evidence type="ECO:0000313" key="9">
    <source>
        <dbReference type="Proteomes" id="UP001054252"/>
    </source>
</evidence>
<keyword evidence="4" id="KW-0804">Transcription</keyword>
<evidence type="ECO:0000256" key="2">
    <source>
        <dbReference type="ARBA" id="ARBA00023015"/>
    </source>
</evidence>
<dbReference type="InterPro" id="IPR003657">
    <property type="entry name" value="WRKY_dom"/>
</dbReference>
<dbReference type="SUPFAM" id="SSF118290">
    <property type="entry name" value="WRKY DNA-binding domain"/>
    <property type="match status" value="1"/>
</dbReference>
<keyword evidence="5" id="KW-0539">Nucleus</keyword>
<comment type="subcellular location">
    <subcellularLocation>
        <location evidence="1">Nucleus</location>
    </subcellularLocation>
</comment>
<accession>A0AAV5IHN7</accession>
<dbReference type="AlphaFoldDB" id="A0AAV5IHN7"/>
<dbReference type="PROSITE" id="PS50811">
    <property type="entry name" value="WRKY"/>
    <property type="match status" value="1"/>
</dbReference>
<dbReference type="PANTHER" id="PTHR31429">
    <property type="entry name" value="WRKY TRANSCRIPTION FACTOR 36-RELATED"/>
    <property type="match status" value="1"/>
</dbReference>
<comment type="caution">
    <text evidence="8">The sequence shown here is derived from an EMBL/GenBank/DDBJ whole genome shotgun (WGS) entry which is preliminary data.</text>
</comment>
<keyword evidence="2" id="KW-0805">Transcription regulation</keyword>
<dbReference type="GO" id="GO:0003700">
    <property type="term" value="F:DNA-binding transcription factor activity"/>
    <property type="evidence" value="ECO:0007669"/>
    <property type="project" value="InterPro"/>
</dbReference>